<dbReference type="EMBL" id="CP027666">
    <property type="protein sequence ID" value="AVO34374.1"/>
    <property type="molecule type" value="Genomic_DNA"/>
</dbReference>
<evidence type="ECO:0000313" key="4">
    <source>
        <dbReference type="Proteomes" id="UP000239709"/>
    </source>
</evidence>
<sequence length="120" mass="12298">MCASVQLRAGTAILALAAAAAASAQAPAPAASPAAASSGAAVTRDELQLDRRTQRVEHIRTEDAGSRVDEVRAGGETKSITVQPKANVPPYSVQPADPTNMSHGEAGPGAPGRRVWKVEF</sequence>
<evidence type="ECO:0000313" key="3">
    <source>
        <dbReference type="EMBL" id="AVO34374.1"/>
    </source>
</evidence>
<evidence type="ECO:0000256" key="1">
    <source>
        <dbReference type="SAM" id="MobiDB-lite"/>
    </source>
</evidence>
<feature type="compositionally biased region" description="Basic and acidic residues" evidence="1">
    <location>
        <begin position="43"/>
        <end position="75"/>
    </location>
</feature>
<protein>
    <recommendedName>
        <fullName evidence="5">DUF2782 domain-containing protein</fullName>
    </recommendedName>
</protein>
<organism evidence="3 4">
    <name type="scientific">Ottowia oryzae</name>
    <dbReference type="NCBI Taxonomy" id="2109914"/>
    <lineage>
        <taxon>Bacteria</taxon>
        <taxon>Pseudomonadati</taxon>
        <taxon>Pseudomonadota</taxon>
        <taxon>Betaproteobacteria</taxon>
        <taxon>Burkholderiales</taxon>
        <taxon>Comamonadaceae</taxon>
        <taxon>Ottowia</taxon>
    </lineage>
</organism>
<reference evidence="3 4" key="1">
    <citation type="submission" date="2018-03" db="EMBL/GenBank/DDBJ databases">
        <title>Genome sequencing of Ottowia sp.</title>
        <authorList>
            <person name="Kim S.-J."/>
            <person name="Heo J."/>
            <person name="Kwon S.-W."/>
        </authorList>
    </citation>
    <scope>NUCLEOTIDE SEQUENCE [LARGE SCALE GENOMIC DNA]</scope>
    <source>
        <strain evidence="3 4">KADR8-3</strain>
    </source>
</reference>
<feature type="signal peptide" evidence="2">
    <location>
        <begin position="1"/>
        <end position="26"/>
    </location>
</feature>
<gene>
    <name evidence="3" type="ORF">C6570_09155</name>
</gene>
<dbReference type="OrthoDB" id="8688876at2"/>
<dbReference type="AlphaFoldDB" id="A0A2S0MEQ8"/>
<keyword evidence="2" id="KW-0732">Signal</keyword>
<dbReference type="KEGG" id="otk:C6570_09155"/>
<evidence type="ECO:0008006" key="5">
    <source>
        <dbReference type="Google" id="ProtNLM"/>
    </source>
</evidence>
<name>A0A2S0MEQ8_9BURK</name>
<feature type="chain" id="PRO_5015684265" description="DUF2782 domain-containing protein" evidence="2">
    <location>
        <begin position="27"/>
        <end position="120"/>
    </location>
</feature>
<dbReference type="Proteomes" id="UP000239709">
    <property type="component" value="Chromosome"/>
</dbReference>
<accession>A0A2S0MEQ8</accession>
<dbReference type="RefSeq" id="WP_106702927.1">
    <property type="nucleotide sequence ID" value="NZ_CP027666.1"/>
</dbReference>
<feature type="compositionally biased region" description="Low complexity" evidence="1">
    <location>
        <begin position="24"/>
        <end position="41"/>
    </location>
</feature>
<evidence type="ECO:0000256" key="2">
    <source>
        <dbReference type="SAM" id="SignalP"/>
    </source>
</evidence>
<feature type="region of interest" description="Disordered" evidence="1">
    <location>
        <begin position="24"/>
        <end position="112"/>
    </location>
</feature>
<keyword evidence="4" id="KW-1185">Reference proteome</keyword>
<proteinExistence type="predicted"/>